<evidence type="ECO:0000259" key="1">
    <source>
        <dbReference type="PROSITE" id="PS51819"/>
    </source>
</evidence>
<feature type="domain" description="VOC" evidence="1">
    <location>
        <begin position="4"/>
        <end position="120"/>
    </location>
</feature>
<dbReference type="EMBL" id="BSNL01000001">
    <property type="protein sequence ID" value="GLQ28405.1"/>
    <property type="molecule type" value="Genomic_DNA"/>
</dbReference>
<accession>A0ABQ5VML1</accession>
<dbReference type="PROSITE" id="PS51819">
    <property type="entry name" value="VOC"/>
    <property type="match status" value="1"/>
</dbReference>
<dbReference type="InterPro" id="IPR029068">
    <property type="entry name" value="Glyas_Bleomycin-R_OHBP_Dase"/>
</dbReference>
<evidence type="ECO:0000313" key="3">
    <source>
        <dbReference type="Proteomes" id="UP001161388"/>
    </source>
</evidence>
<evidence type="ECO:0000313" key="2">
    <source>
        <dbReference type="EMBL" id="GLQ28405.1"/>
    </source>
</evidence>
<comment type="caution">
    <text evidence="2">The sequence shown here is derived from an EMBL/GenBank/DDBJ whole genome shotgun (WGS) entry which is preliminary data.</text>
</comment>
<dbReference type="RefSeq" id="WP_284374824.1">
    <property type="nucleotide sequence ID" value="NZ_BSNL01000001.1"/>
</dbReference>
<name>A0ABQ5VML1_9RHOB</name>
<organism evidence="2 3">
    <name type="scientific">Sulfitobacter pacificus</name>
    <dbReference type="NCBI Taxonomy" id="1499314"/>
    <lineage>
        <taxon>Bacteria</taxon>
        <taxon>Pseudomonadati</taxon>
        <taxon>Pseudomonadota</taxon>
        <taxon>Alphaproteobacteria</taxon>
        <taxon>Rhodobacterales</taxon>
        <taxon>Roseobacteraceae</taxon>
        <taxon>Sulfitobacter</taxon>
    </lineage>
</organism>
<protein>
    <submittedName>
        <fullName evidence="2">Glyoxalase</fullName>
    </submittedName>
</protein>
<proteinExistence type="predicted"/>
<dbReference type="Gene3D" id="3.10.180.10">
    <property type="entry name" value="2,3-Dihydroxybiphenyl 1,2-Dioxygenase, domain 1"/>
    <property type="match status" value="1"/>
</dbReference>
<dbReference type="InterPro" id="IPR037523">
    <property type="entry name" value="VOC_core"/>
</dbReference>
<reference evidence="2" key="1">
    <citation type="journal article" date="2014" name="Int. J. Syst. Evol. Microbiol.">
        <title>Complete genome of a new Firmicutes species belonging to the dominant human colonic microbiota ('Ruminococcus bicirculans') reveals two chromosomes and a selective capacity to utilize plant glucans.</title>
        <authorList>
            <consortium name="NISC Comparative Sequencing Program"/>
            <person name="Wegmann U."/>
            <person name="Louis P."/>
            <person name="Goesmann A."/>
            <person name="Henrissat B."/>
            <person name="Duncan S.H."/>
            <person name="Flint H.J."/>
        </authorList>
    </citation>
    <scope>NUCLEOTIDE SEQUENCE</scope>
    <source>
        <strain evidence="2">NBRC 109915</strain>
    </source>
</reference>
<dbReference type="SUPFAM" id="SSF54593">
    <property type="entry name" value="Glyoxalase/Bleomycin resistance protein/Dihydroxybiphenyl dioxygenase"/>
    <property type="match status" value="1"/>
</dbReference>
<reference evidence="2" key="2">
    <citation type="submission" date="2023-01" db="EMBL/GenBank/DDBJ databases">
        <title>Draft genome sequence of Sulfitobacter pacificus strain NBRC 109915.</title>
        <authorList>
            <person name="Sun Q."/>
            <person name="Mori K."/>
        </authorList>
    </citation>
    <scope>NUCLEOTIDE SEQUENCE</scope>
    <source>
        <strain evidence="2">NBRC 109915</strain>
    </source>
</reference>
<keyword evidence="3" id="KW-1185">Reference proteome</keyword>
<dbReference type="Proteomes" id="UP001161388">
    <property type="component" value="Unassembled WGS sequence"/>
</dbReference>
<dbReference type="InterPro" id="IPR004360">
    <property type="entry name" value="Glyas_Fos-R_dOase_dom"/>
</dbReference>
<gene>
    <name evidence="2" type="ORF">GCM10007927_32080</name>
</gene>
<dbReference type="Pfam" id="PF00903">
    <property type="entry name" value="Glyoxalase"/>
    <property type="match status" value="1"/>
</dbReference>
<sequence>MRYTMAGIILFTQNYNDCVAFYRDVLELDLLYRIDRPEERLTTFSLGDTYLMVENDGVAYDGPKPIEMSPVKFRFNVEDVKVTSDALRAKGVTVKVMEHSWGTTAEFHDPDGNRCALRSDQGFGL</sequence>